<dbReference type="InterPro" id="IPR029044">
    <property type="entry name" value="Nucleotide-diphossugar_trans"/>
</dbReference>
<dbReference type="Proteomes" id="UP001287286">
    <property type="component" value="Unassembled WGS sequence"/>
</dbReference>
<reference evidence="8 9" key="2">
    <citation type="journal article" date="2016" name="Front. Microbiol.">
        <title>Genome and transcriptome sequences reveal the specific parasitism of the nematophagous Purpureocillium lilacinum 36-1.</title>
        <authorList>
            <person name="Xie J."/>
            <person name="Li S."/>
            <person name="Mo C."/>
            <person name="Xiao X."/>
            <person name="Peng D."/>
            <person name="Wang G."/>
            <person name="Xiao Y."/>
        </authorList>
    </citation>
    <scope>NUCLEOTIDE SEQUENCE [LARGE SCALE GENOMIC DNA]</scope>
    <source>
        <strain evidence="8 9">36-1</strain>
    </source>
</reference>
<gene>
    <name evidence="8" type="ORF">PCL_11543</name>
    <name evidence="7" type="ORF">Purlil1_2797</name>
</gene>
<evidence type="ECO:0000256" key="5">
    <source>
        <dbReference type="SAM" id="MobiDB-lite"/>
    </source>
</evidence>
<evidence type="ECO:0000256" key="2">
    <source>
        <dbReference type="ARBA" id="ARBA00022692"/>
    </source>
</evidence>
<evidence type="ECO:0000256" key="3">
    <source>
        <dbReference type="ARBA" id="ARBA00022989"/>
    </source>
</evidence>
<dbReference type="SUPFAM" id="SSF53448">
    <property type="entry name" value="Nucleotide-diphospho-sugar transferases"/>
    <property type="match status" value="1"/>
</dbReference>
<accession>A0A2U3EAB5</accession>
<feature type="transmembrane region" description="Helical" evidence="6">
    <location>
        <begin position="287"/>
        <end position="304"/>
    </location>
</feature>
<evidence type="ECO:0000256" key="6">
    <source>
        <dbReference type="SAM" id="Phobius"/>
    </source>
</evidence>
<evidence type="ECO:0000313" key="10">
    <source>
        <dbReference type="Proteomes" id="UP001287286"/>
    </source>
</evidence>
<evidence type="ECO:0000313" key="9">
    <source>
        <dbReference type="Proteomes" id="UP000245956"/>
    </source>
</evidence>
<proteinExistence type="predicted"/>
<feature type="region of interest" description="Disordered" evidence="5">
    <location>
        <begin position="145"/>
        <end position="167"/>
    </location>
</feature>
<dbReference type="EMBL" id="JAWRVI010000007">
    <property type="protein sequence ID" value="KAK4092872.1"/>
    <property type="molecule type" value="Genomic_DNA"/>
</dbReference>
<dbReference type="Proteomes" id="UP000245956">
    <property type="component" value="Unassembled WGS sequence"/>
</dbReference>
<dbReference type="AlphaFoldDB" id="A0A2U3EAB5"/>
<dbReference type="InterPro" id="IPR051706">
    <property type="entry name" value="Glycosyltransferase_domain"/>
</dbReference>
<reference evidence="7" key="3">
    <citation type="submission" date="2023-11" db="EMBL/GenBank/DDBJ databases">
        <authorList>
            <person name="Beijen E."/>
            <person name="Ohm R.A."/>
        </authorList>
    </citation>
    <scope>NUCLEOTIDE SEQUENCE</scope>
    <source>
        <strain evidence="7">CBS 150709</strain>
    </source>
</reference>
<evidence type="ECO:0000313" key="7">
    <source>
        <dbReference type="EMBL" id="KAK4092872.1"/>
    </source>
</evidence>
<evidence type="ECO:0000256" key="4">
    <source>
        <dbReference type="ARBA" id="ARBA00023136"/>
    </source>
</evidence>
<feature type="region of interest" description="Disordered" evidence="5">
    <location>
        <begin position="13"/>
        <end position="76"/>
    </location>
</feature>
<reference evidence="8" key="1">
    <citation type="submission" date="2015-05" db="EMBL/GenBank/DDBJ databases">
        <authorList>
            <person name="Wang D.B."/>
            <person name="Wang M."/>
        </authorList>
    </citation>
    <scope>NUCLEOTIDE SEQUENCE</scope>
    <source>
        <strain evidence="8">36-1</strain>
    </source>
</reference>
<feature type="transmembrane region" description="Helical" evidence="6">
    <location>
        <begin position="539"/>
        <end position="568"/>
    </location>
</feature>
<dbReference type="PANTHER" id="PTHR32385:SF20">
    <property type="entry name" value="MANNOSYL PHOSPHORYLINOSITOL CERAMIDE SYNTHASE CSH1-RELATED"/>
    <property type="match status" value="1"/>
</dbReference>
<feature type="compositionally biased region" description="Low complexity" evidence="5">
    <location>
        <begin position="33"/>
        <end position="46"/>
    </location>
</feature>
<evidence type="ECO:0008006" key="11">
    <source>
        <dbReference type="Google" id="ProtNLM"/>
    </source>
</evidence>
<dbReference type="GO" id="GO:0000030">
    <property type="term" value="F:mannosyltransferase activity"/>
    <property type="evidence" value="ECO:0007669"/>
    <property type="project" value="TreeGrafter"/>
</dbReference>
<keyword evidence="3 6" id="KW-1133">Transmembrane helix</keyword>
<evidence type="ECO:0000313" key="8">
    <source>
        <dbReference type="EMBL" id="PWI71449.1"/>
    </source>
</evidence>
<protein>
    <recommendedName>
        <fullName evidence="11">Mannosyl phosphorylinositol ceramide synthase SUR1</fullName>
    </recommendedName>
</protein>
<dbReference type="EMBL" id="LCWV01000007">
    <property type="protein sequence ID" value="PWI71449.1"/>
    <property type="molecule type" value="Genomic_DNA"/>
</dbReference>
<sequence>MRAWKLQVPAMPIALPSSGSSEPATALPRTEEPSPTANAGTAPPTTLKTPPGSCGAEPLGQQPRGPSSHRISPQRRRGLCCTATAHHGRLRKWCREGLRGLGTPPSATKTGVTPSTRAIENGPCAMTDNDASLLAIFPPHRDACPVKRPSKSARETLEEDRAAGHSGAGRPLVLAAMHVAGGGPADIPSQVGRVPLATREPPIPLQLQVPEQIQLNHQVALPLGKLSSSFDSILRCGQDSTAKQSLPFSPIWLTIRSAADQTRPAPHIPKPPAMGTRTMRLIARKPVHLSVTALAILLLIYVGAKVNFFVHIFLGHSGVALTQGEIAHAHNATTPDPRARVVPPIIHQIYHNWKDPGNETIPAIWDAARQTCIDLHPGWAYKLWTEKMSRDFIEKEYSWFLETYDNFKFPVQKGCLTSLDPLLYYPVWVTDGGHGALSNNILGAAPNHPFWKLTTESMMRYAWNYPFPYITISYATGQWFLTDMWQRYHAGLAGGEPELTRVMMDMRPGAAPWVFFMHTQGGSWDNWDNHVFQWVGSHLIVTILAGAAVVGTLGMLTMLVVRLAMVYWRRRKGYRRVRENAPKNIHSNLSGRAPIRQYVDVQMRLSGPSTLIRLPSGLSKLAVRHRVSSAAAAKGRERHVKPPWAAVRGFRLNIANTAGASAAQPPAVVSADGDDRRHIDLPAALPLRARPGIAMAFIIALPNASRAEE</sequence>
<comment type="caution">
    <text evidence="8">The sequence shown here is derived from an EMBL/GenBank/DDBJ whole genome shotgun (WGS) entry which is preliminary data.</text>
</comment>
<evidence type="ECO:0000256" key="1">
    <source>
        <dbReference type="ARBA" id="ARBA00004370"/>
    </source>
</evidence>
<dbReference type="GO" id="GO:0051999">
    <property type="term" value="P:mannosyl-inositol phosphorylceramide biosynthetic process"/>
    <property type="evidence" value="ECO:0007669"/>
    <property type="project" value="TreeGrafter"/>
</dbReference>
<dbReference type="PANTHER" id="PTHR32385">
    <property type="entry name" value="MANNOSYL PHOSPHORYLINOSITOL CERAMIDE SYNTHASE"/>
    <property type="match status" value="1"/>
</dbReference>
<keyword evidence="2 6" id="KW-0812">Transmembrane</keyword>
<feature type="compositionally biased region" description="Basic and acidic residues" evidence="5">
    <location>
        <begin position="152"/>
        <end position="163"/>
    </location>
</feature>
<dbReference type="GO" id="GO:0016020">
    <property type="term" value="C:membrane"/>
    <property type="evidence" value="ECO:0007669"/>
    <property type="project" value="UniProtKB-SubCell"/>
</dbReference>
<organism evidence="8 9">
    <name type="scientific">Purpureocillium lilacinum</name>
    <name type="common">Paecilomyces lilacinus</name>
    <dbReference type="NCBI Taxonomy" id="33203"/>
    <lineage>
        <taxon>Eukaryota</taxon>
        <taxon>Fungi</taxon>
        <taxon>Dikarya</taxon>
        <taxon>Ascomycota</taxon>
        <taxon>Pezizomycotina</taxon>
        <taxon>Sordariomycetes</taxon>
        <taxon>Hypocreomycetidae</taxon>
        <taxon>Hypocreales</taxon>
        <taxon>Ophiocordycipitaceae</taxon>
        <taxon>Purpureocillium</taxon>
    </lineage>
</organism>
<reference evidence="7 10" key="4">
    <citation type="journal article" date="2024" name="Microbiol. Resour. Announc.">
        <title>Genome annotations for the ascomycete fungi Trichoderma harzianum, Trichoderma aggressivum, and Purpureocillium lilacinum.</title>
        <authorList>
            <person name="Beijen E.P.W."/>
            <person name="Ohm R.A."/>
        </authorList>
    </citation>
    <scope>NUCLEOTIDE SEQUENCE [LARGE SCALE GENOMIC DNA]</scope>
    <source>
        <strain evidence="7 10">CBS 150709</strain>
    </source>
</reference>
<keyword evidence="10" id="KW-1185">Reference proteome</keyword>
<keyword evidence="4 6" id="KW-0472">Membrane</keyword>
<comment type="subcellular location">
    <subcellularLocation>
        <location evidence="1">Membrane</location>
    </subcellularLocation>
</comment>
<name>A0A2U3EAB5_PURLI</name>